<protein>
    <submittedName>
        <fullName evidence="1">Tetratricopeptide (TPR) repeat protein</fullName>
    </submittedName>
</protein>
<keyword evidence="2" id="KW-1185">Reference proteome</keyword>
<name>A0A841H585_9BACT</name>
<dbReference type="SUPFAM" id="SSF48452">
    <property type="entry name" value="TPR-like"/>
    <property type="match status" value="1"/>
</dbReference>
<dbReference type="RefSeq" id="WP_170035094.1">
    <property type="nucleotide sequence ID" value="NZ_JABDTL010000001.1"/>
</dbReference>
<dbReference type="EMBL" id="JACHIA010000021">
    <property type="protein sequence ID" value="MBB6073134.1"/>
    <property type="molecule type" value="Genomic_DNA"/>
</dbReference>
<evidence type="ECO:0000313" key="1">
    <source>
        <dbReference type="EMBL" id="MBB6073134.1"/>
    </source>
</evidence>
<dbReference type="InterPro" id="IPR011990">
    <property type="entry name" value="TPR-like_helical_dom_sf"/>
</dbReference>
<organism evidence="1 2">
    <name type="scientific">Longimicrobium terrae</name>
    <dbReference type="NCBI Taxonomy" id="1639882"/>
    <lineage>
        <taxon>Bacteria</taxon>
        <taxon>Pseudomonadati</taxon>
        <taxon>Gemmatimonadota</taxon>
        <taxon>Longimicrobiia</taxon>
        <taxon>Longimicrobiales</taxon>
        <taxon>Longimicrobiaceae</taxon>
        <taxon>Longimicrobium</taxon>
    </lineage>
</organism>
<dbReference type="Gene3D" id="1.25.40.10">
    <property type="entry name" value="Tetratricopeptide repeat domain"/>
    <property type="match status" value="1"/>
</dbReference>
<accession>A0A841H585</accession>
<dbReference type="Proteomes" id="UP000582837">
    <property type="component" value="Unassembled WGS sequence"/>
</dbReference>
<comment type="caution">
    <text evidence="1">The sequence shown here is derived from an EMBL/GenBank/DDBJ whole genome shotgun (WGS) entry which is preliminary data.</text>
</comment>
<sequence length="392" mass="43316">MVLWQQVRHLRDWAAADEVVRGKLFCPATPDVVAKRRDAYSSAPELSPHLDVIFGVQRDPLTVDVSRVGAACESLASWALTGEHEQTAIELAETGALIDDTNPKLANLAGRLTRNAHAYDRSEIWFQRGISLALERRNVVERVWGHLGYGRLFQELGRVPGARKHLNAGSRLAYKHGPPSLAASAQHDLCALLIVRGHLAEAAVRARRALLWYPKNHPRLPLFAADVGLLLILARHYRAASWLLKRVLKVVDQGGARAAVVALAARASAGAGDVEEAVVLRRRAEKLVSNHPVMEPAVRWHLADSRRLLGDWDSAARDAESALTVALTRNDKEAVRLIRQLTRMVEQRTVSPPKQGVSGEVRDFVQQIGHRISIWSPRVGPWPPPWGEARAA</sequence>
<gene>
    <name evidence="1" type="ORF">HNQ61_004801</name>
</gene>
<reference evidence="1 2" key="1">
    <citation type="submission" date="2020-08" db="EMBL/GenBank/DDBJ databases">
        <title>Genomic Encyclopedia of Type Strains, Phase IV (KMG-IV): sequencing the most valuable type-strain genomes for metagenomic binning, comparative biology and taxonomic classification.</title>
        <authorList>
            <person name="Goeker M."/>
        </authorList>
    </citation>
    <scope>NUCLEOTIDE SEQUENCE [LARGE SCALE GENOMIC DNA]</scope>
    <source>
        <strain evidence="1 2">DSM 29007</strain>
    </source>
</reference>
<proteinExistence type="predicted"/>
<evidence type="ECO:0000313" key="2">
    <source>
        <dbReference type="Proteomes" id="UP000582837"/>
    </source>
</evidence>
<dbReference type="AlphaFoldDB" id="A0A841H585"/>